<dbReference type="Pfam" id="PF01553">
    <property type="entry name" value="Acyltransferase"/>
    <property type="match status" value="1"/>
</dbReference>
<keyword evidence="5" id="KW-1185">Reference proteome</keyword>
<dbReference type="SMART" id="SM00563">
    <property type="entry name" value="PlsC"/>
    <property type="match status" value="1"/>
</dbReference>
<keyword evidence="2" id="KW-0472">Membrane</keyword>
<keyword evidence="4" id="KW-0012">Acyltransferase</keyword>
<dbReference type="InterPro" id="IPR002123">
    <property type="entry name" value="Plipid/glycerol_acylTrfase"/>
</dbReference>
<feature type="domain" description="Phospholipid/glycerol acyltransferase" evidence="3">
    <location>
        <begin position="40"/>
        <end position="248"/>
    </location>
</feature>
<feature type="transmembrane region" description="Helical" evidence="2">
    <location>
        <begin position="481"/>
        <end position="499"/>
    </location>
</feature>
<keyword evidence="4" id="KW-0808">Transferase</keyword>
<dbReference type="GO" id="GO:0016746">
    <property type="term" value="F:acyltransferase activity"/>
    <property type="evidence" value="ECO:0007669"/>
    <property type="project" value="UniProtKB-KW"/>
</dbReference>
<evidence type="ECO:0000259" key="3">
    <source>
        <dbReference type="SMART" id="SM00563"/>
    </source>
</evidence>
<comment type="caution">
    <text evidence="4">The sequence shown here is derived from an EMBL/GenBank/DDBJ whole genome shotgun (WGS) entry which is preliminary data.</text>
</comment>
<evidence type="ECO:0000256" key="2">
    <source>
        <dbReference type="SAM" id="Phobius"/>
    </source>
</evidence>
<dbReference type="SUPFAM" id="SSF69593">
    <property type="entry name" value="Glycerol-3-phosphate (1)-acyltransferase"/>
    <property type="match status" value="2"/>
</dbReference>
<evidence type="ECO:0000256" key="1">
    <source>
        <dbReference type="SAM" id="MobiDB-lite"/>
    </source>
</evidence>
<keyword evidence="2" id="KW-1133">Transmembrane helix</keyword>
<sequence>MFEFSVYNMALNFFWLVVKIFFKDISQRGAHKIPKEGPIFFVAGPHANQFMDPLLLLFHCPRPISFLMAASSMKRKYVGAFGRSINSIPVERAMDHAKKGSGTIQLLDRYADPTRITGVGTHFKTEIDSGASIALPNNIGVSVVHEVISDTELIVKKEFKELEALELLTASQGTPYKIVPHLDQSNVYGSVHERLHNNGCVGIFPEGGSHDRTEMLPLKVGVAIMSLGAMVEYPDLDVKIVPCGLNYFHPHRFRSRAVVEFGDPITIPRNLVEKYKEGGMSKREAIGELMNSVSDGLKSVTVNTPDYETLMVIQAGRRLYKPAHQKLRTTKVVDLTRRFIAGYLHFQDEPAVKDIHDRVLAYNRLLKSLGIRDHQVKRVEMSFGHALALFTWRLISFVFMALVALPGAILNAPVAVIARFISKKKAEEALRNSTVKIAGRDVLATWKVLVALVLLPTFYWIYAFIVLYIGIRRDWSLTWKIFGPILTFITLPFISYASVRFGETGLDILRSMRPLFLALFPSGNHAKTLPIIREELSNDITALINELGPQIFPDFDPTKLQSGAQSSASGTPSVPGTPRGLREWIMSPIEYLNDSIFNWENVDEESFFFKALDGKLRRSGKSSTSASQVDLPSLNLTSATKRFGNTLDVHDNHEKVEQKKDI</sequence>
<feature type="region of interest" description="Disordered" evidence="1">
    <location>
        <begin position="560"/>
        <end position="579"/>
    </location>
</feature>
<feature type="transmembrane region" description="Helical" evidence="2">
    <location>
        <begin position="387"/>
        <end position="409"/>
    </location>
</feature>
<dbReference type="PANTHER" id="PTHR31605:SF0">
    <property type="entry name" value="GLYCEROL-3-PHOSPHATE O-ACYLTRANSFERASE 1"/>
    <property type="match status" value="1"/>
</dbReference>
<name>A0ABR2X2N5_9FUNG</name>
<reference evidence="4 5" key="1">
    <citation type="submission" date="2023-04" db="EMBL/GenBank/DDBJ databases">
        <title>Genome of Basidiobolus ranarum AG-B5.</title>
        <authorList>
            <person name="Stajich J.E."/>
            <person name="Carter-House D."/>
            <person name="Gryganskyi A."/>
        </authorList>
    </citation>
    <scope>NUCLEOTIDE SEQUENCE [LARGE SCALE GENOMIC DNA]</scope>
    <source>
        <strain evidence="4 5">AG-B5</strain>
    </source>
</reference>
<protein>
    <submittedName>
        <fullName evidence="4">Glycerol-3-phosphate/dihydroxyacetone phosphate acyltransferase</fullName>
    </submittedName>
</protein>
<feature type="transmembrane region" description="Helical" evidence="2">
    <location>
        <begin position="448"/>
        <end position="469"/>
    </location>
</feature>
<dbReference type="EMBL" id="JASJQH010000040">
    <property type="protein sequence ID" value="KAK9768015.1"/>
    <property type="molecule type" value="Genomic_DNA"/>
</dbReference>
<accession>A0ABR2X2N5</accession>
<feature type="compositionally biased region" description="Polar residues" evidence="1">
    <location>
        <begin position="560"/>
        <end position="574"/>
    </location>
</feature>
<evidence type="ECO:0000313" key="4">
    <source>
        <dbReference type="EMBL" id="KAK9768015.1"/>
    </source>
</evidence>
<dbReference type="CDD" id="cd07992">
    <property type="entry name" value="LPLAT_AAK14816-like"/>
    <property type="match status" value="1"/>
</dbReference>
<dbReference type="PANTHER" id="PTHR31605">
    <property type="entry name" value="GLYCEROL-3-PHOSPHATE O-ACYLTRANSFERASE 1"/>
    <property type="match status" value="1"/>
</dbReference>
<dbReference type="Proteomes" id="UP001479436">
    <property type="component" value="Unassembled WGS sequence"/>
</dbReference>
<evidence type="ECO:0000313" key="5">
    <source>
        <dbReference type="Proteomes" id="UP001479436"/>
    </source>
</evidence>
<proteinExistence type="predicted"/>
<organism evidence="4 5">
    <name type="scientific">Basidiobolus ranarum</name>
    <dbReference type="NCBI Taxonomy" id="34480"/>
    <lineage>
        <taxon>Eukaryota</taxon>
        <taxon>Fungi</taxon>
        <taxon>Fungi incertae sedis</taxon>
        <taxon>Zoopagomycota</taxon>
        <taxon>Entomophthoromycotina</taxon>
        <taxon>Basidiobolomycetes</taxon>
        <taxon>Basidiobolales</taxon>
        <taxon>Basidiobolaceae</taxon>
        <taxon>Basidiobolus</taxon>
    </lineage>
</organism>
<dbReference type="InterPro" id="IPR052744">
    <property type="entry name" value="GPAT/DAPAT"/>
</dbReference>
<keyword evidence="2" id="KW-0812">Transmembrane</keyword>
<gene>
    <name evidence="4" type="primary">SCT1_1</name>
    <name evidence="4" type="ORF">K7432_001699</name>
</gene>